<reference evidence="1" key="3">
    <citation type="submission" date="2022-12" db="EMBL/GenBank/DDBJ databases">
        <authorList>
            <person name="Sun Q."/>
            <person name="Kim S."/>
        </authorList>
    </citation>
    <scope>NUCLEOTIDE SEQUENCE</scope>
    <source>
        <strain evidence="1">KCTC 12343</strain>
    </source>
</reference>
<gene>
    <name evidence="2" type="ORF">EYF70_15680</name>
    <name evidence="1" type="ORF">GCM10007387_48600</name>
</gene>
<dbReference type="EMBL" id="CP036401">
    <property type="protein sequence ID" value="QBI02135.1"/>
    <property type="molecule type" value="Genomic_DNA"/>
</dbReference>
<evidence type="ECO:0000313" key="3">
    <source>
        <dbReference type="Proteomes" id="UP000292307"/>
    </source>
</evidence>
<protein>
    <submittedName>
        <fullName evidence="1">Uncharacterized protein</fullName>
    </submittedName>
</protein>
<dbReference type="Proteomes" id="UP000628442">
    <property type="component" value="Unassembled WGS sequence"/>
</dbReference>
<evidence type="ECO:0000313" key="4">
    <source>
        <dbReference type="Proteomes" id="UP000628442"/>
    </source>
</evidence>
<name>A0A411WZW2_9BURK</name>
<dbReference type="OrthoDB" id="8758443at2"/>
<reference evidence="2 3" key="2">
    <citation type="submission" date="2019-02" db="EMBL/GenBank/DDBJ databases">
        <title>Draft Genome Sequences of Six Type Strains of the Genus Massilia.</title>
        <authorList>
            <person name="Miess H."/>
            <person name="Frediansyhah A."/>
            <person name="Gross H."/>
        </authorList>
    </citation>
    <scope>NUCLEOTIDE SEQUENCE [LARGE SCALE GENOMIC DNA]</scope>
    <source>
        <strain evidence="2 3">DSM 17472</strain>
    </source>
</reference>
<proteinExistence type="predicted"/>
<keyword evidence="3" id="KW-1185">Reference proteome</keyword>
<dbReference type="AlphaFoldDB" id="A0A411WZW2"/>
<evidence type="ECO:0000313" key="2">
    <source>
        <dbReference type="EMBL" id="QBI02135.1"/>
    </source>
</evidence>
<sequence>MPLYQIWYNDADQPLVVNTPYRLRDIEIAGEIIRNEHRQNRQSADPAGLTVRELLRVNGLRNVRYTLDESEPVELR</sequence>
<dbReference type="RefSeq" id="WP_131146250.1">
    <property type="nucleotide sequence ID" value="NZ_BMWV01000013.1"/>
</dbReference>
<organism evidence="1 4">
    <name type="scientific">Pseudoduganella albidiflava</name>
    <dbReference type="NCBI Taxonomy" id="321983"/>
    <lineage>
        <taxon>Bacteria</taxon>
        <taxon>Pseudomonadati</taxon>
        <taxon>Pseudomonadota</taxon>
        <taxon>Betaproteobacteria</taxon>
        <taxon>Burkholderiales</taxon>
        <taxon>Oxalobacteraceae</taxon>
        <taxon>Telluria group</taxon>
        <taxon>Pseudoduganella</taxon>
    </lineage>
</organism>
<dbReference type="EMBL" id="BMWV01000013">
    <property type="protein sequence ID" value="GGY60248.1"/>
    <property type="molecule type" value="Genomic_DNA"/>
</dbReference>
<reference evidence="1" key="1">
    <citation type="journal article" date="2014" name="Int. J. Syst. Evol. Microbiol.">
        <title>Complete genome sequence of Corynebacterium casei LMG S-19264T (=DSM 44701T), isolated from a smear-ripened cheese.</title>
        <authorList>
            <consortium name="US DOE Joint Genome Institute (JGI-PGF)"/>
            <person name="Walter F."/>
            <person name="Albersmeier A."/>
            <person name="Kalinowski J."/>
            <person name="Ruckert C."/>
        </authorList>
    </citation>
    <scope>NUCLEOTIDE SEQUENCE</scope>
    <source>
        <strain evidence="1">KCTC 12343</strain>
    </source>
</reference>
<accession>A0A411WZW2</accession>
<evidence type="ECO:0000313" key="1">
    <source>
        <dbReference type="EMBL" id="GGY60248.1"/>
    </source>
</evidence>
<dbReference type="Proteomes" id="UP000292307">
    <property type="component" value="Chromosome"/>
</dbReference>